<gene>
    <name evidence="1" type="ORF">CAMGR0001_1255</name>
</gene>
<accession>C8PJ56</accession>
<reference evidence="1 2" key="1">
    <citation type="submission" date="2009-07" db="EMBL/GenBank/DDBJ databases">
        <authorList>
            <person name="Madupu R."/>
            <person name="Sebastian Y."/>
            <person name="Durkin A.S."/>
            <person name="Torralba M."/>
            <person name="Methe B."/>
            <person name="Sutton G.G."/>
            <person name="Strausberg R.L."/>
            <person name="Nelson K.E."/>
        </authorList>
    </citation>
    <scope>NUCLEOTIDE SEQUENCE [LARGE SCALE GENOMIC DNA]</scope>
    <source>
        <strain evidence="1 2">RM3268</strain>
    </source>
</reference>
<sequence length="83" mass="9404">MKFDRAFLSTKFKASRLRDIKFNDNELLRNAEFNSARGIKFKTNEPLGAVFGAQGPAAERKILMRRKISAARGILKFKDASAR</sequence>
<comment type="caution">
    <text evidence="1">The sequence shown here is derived from an EMBL/GenBank/DDBJ whole genome shotgun (WGS) entry which is preliminary data.</text>
</comment>
<evidence type="ECO:0000313" key="1">
    <source>
        <dbReference type="EMBL" id="EEV16961.1"/>
    </source>
</evidence>
<name>C8PJ56_9BACT</name>
<dbReference type="RefSeq" id="WP_005871856.1">
    <property type="nucleotide sequence ID" value="NZ_ACYG01000027.1"/>
</dbReference>
<dbReference type="Proteomes" id="UP000005709">
    <property type="component" value="Unassembled WGS sequence"/>
</dbReference>
<dbReference type="EMBL" id="ACYG01000027">
    <property type="protein sequence ID" value="EEV16961.1"/>
    <property type="molecule type" value="Genomic_DNA"/>
</dbReference>
<dbReference type="AlphaFoldDB" id="C8PJ56"/>
<organism evidence="1 2">
    <name type="scientific">Campylobacter gracilis RM3268</name>
    <dbReference type="NCBI Taxonomy" id="553220"/>
    <lineage>
        <taxon>Bacteria</taxon>
        <taxon>Pseudomonadati</taxon>
        <taxon>Campylobacterota</taxon>
        <taxon>Epsilonproteobacteria</taxon>
        <taxon>Campylobacterales</taxon>
        <taxon>Campylobacteraceae</taxon>
        <taxon>Campylobacter</taxon>
    </lineage>
</organism>
<evidence type="ECO:0000313" key="2">
    <source>
        <dbReference type="Proteomes" id="UP000005709"/>
    </source>
</evidence>
<protein>
    <submittedName>
        <fullName evidence="1">Uncharacterized protein</fullName>
    </submittedName>
</protein>
<dbReference type="STRING" id="824.CGRAC_0908"/>
<proteinExistence type="predicted"/>
<keyword evidence="2" id="KW-1185">Reference proteome</keyword>